<feature type="domain" description="GFO/IDH/MocA-like oxidoreductase" evidence="2">
    <location>
        <begin position="130"/>
        <end position="249"/>
    </location>
</feature>
<comment type="caution">
    <text evidence="3">The sequence shown here is derived from an EMBL/GenBank/DDBJ whole genome shotgun (WGS) entry which is preliminary data.</text>
</comment>
<protein>
    <submittedName>
        <fullName evidence="3">Oxidoreductase, NAD-binding domain protein</fullName>
    </submittedName>
</protein>
<organism evidence="3 4">
    <name type="scientific">Leptospira alexanderi serovar Manhao 3 str. L 60</name>
    <dbReference type="NCBI Taxonomy" id="1049759"/>
    <lineage>
        <taxon>Bacteria</taxon>
        <taxon>Pseudomonadati</taxon>
        <taxon>Spirochaetota</taxon>
        <taxon>Spirochaetia</taxon>
        <taxon>Leptospirales</taxon>
        <taxon>Leptospiraceae</taxon>
        <taxon>Leptospira</taxon>
    </lineage>
</organism>
<dbReference type="GO" id="GO:0000166">
    <property type="term" value="F:nucleotide binding"/>
    <property type="evidence" value="ECO:0007669"/>
    <property type="project" value="InterPro"/>
</dbReference>
<dbReference type="OrthoDB" id="9815825at2"/>
<dbReference type="PANTHER" id="PTHR43249:SF1">
    <property type="entry name" value="D-GLUCOSIDE 3-DEHYDROGENASE"/>
    <property type="match status" value="1"/>
</dbReference>
<dbReference type="Pfam" id="PF01408">
    <property type="entry name" value="GFO_IDH_MocA"/>
    <property type="match status" value="1"/>
</dbReference>
<dbReference type="RefSeq" id="WP_020984884.1">
    <property type="nucleotide sequence ID" value="NZ_AHMT02000052.1"/>
</dbReference>
<feature type="domain" description="Gfo/Idh/MocA-like oxidoreductase N-terminal" evidence="1">
    <location>
        <begin position="4"/>
        <end position="112"/>
    </location>
</feature>
<dbReference type="AlphaFoldDB" id="V6HVY1"/>
<dbReference type="Gene3D" id="3.40.50.720">
    <property type="entry name" value="NAD(P)-binding Rossmann-like Domain"/>
    <property type="match status" value="1"/>
</dbReference>
<accession>V6HVY1</accession>
<evidence type="ECO:0000259" key="1">
    <source>
        <dbReference type="Pfam" id="PF01408"/>
    </source>
</evidence>
<dbReference type="SUPFAM" id="SSF55347">
    <property type="entry name" value="Glyceraldehyde-3-phosphate dehydrogenase-like, C-terminal domain"/>
    <property type="match status" value="1"/>
</dbReference>
<dbReference type="Proteomes" id="UP000018747">
    <property type="component" value="Unassembled WGS sequence"/>
</dbReference>
<evidence type="ECO:0000313" key="3">
    <source>
        <dbReference type="EMBL" id="EQA61087.1"/>
    </source>
</evidence>
<proteinExistence type="predicted"/>
<dbReference type="InterPro" id="IPR036291">
    <property type="entry name" value="NAD(P)-bd_dom_sf"/>
</dbReference>
<dbReference type="EMBL" id="AHMT02000052">
    <property type="protein sequence ID" value="EQA61087.1"/>
    <property type="molecule type" value="Genomic_DNA"/>
</dbReference>
<evidence type="ECO:0000259" key="2">
    <source>
        <dbReference type="Pfam" id="PF22725"/>
    </source>
</evidence>
<keyword evidence="4" id="KW-1185">Reference proteome</keyword>
<reference evidence="3" key="1">
    <citation type="submission" date="2013-05" db="EMBL/GenBank/DDBJ databases">
        <authorList>
            <person name="Harkins D.M."/>
            <person name="Durkin A.S."/>
            <person name="Brinkac L.M."/>
            <person name="Haft D.H."/>
            <person name="Selengut J.D."/>
            <person name="Sanka R."/>
            <person name="DePew J."/>
            <person name="Purushe J."/>
            <person name="Hartskeerl R.A."/>
            <person name="Ahmed A."/>
            <person name="van der Linden H."/>
            <person name="Goris M.G.A."/>
            <person name="Vinetz J.M."/>
            <person name="Sutton G.G."/>
            <person name="Nierman W.C."/>
            <person name="Fouts D.E."/>
        </authorList>
    </citation>
    <scope>NUCLEOTIDE SEQUENCE [LARGE SCALE GENOMIC DNA]</scope>
    <source>
        <strain evidence="3">L 60</strain>
    </source>
</reference>
<dbReference type="InterPro" id="IPR000683">
    <property type="entry name" value="Gfo/Idh/MocA-like_OxRdtase_N"/>
</dbReference>
<dbReference type="STRING" id="100053.GCA_002009845_01981"/>
<dbReference type="InterPro" id="IPR052515">
    <property type="entry name" value="Gfo/Idh/MocA_Oxidoreductase"/>
</dbReference>
<sequence>MEKLKVGIAGYGVVGKRRHQFIKQNSNLIVTAICDKSFQDGVNALENLKVYQRFYDLIQKEDLDILFVCLTNDVAAEATILGLKKSLHVFCEKPPGRNLREIEEVREVEKQSPALKLKYGFNHRYHDSIREALKIVTSGKMGKVINIRGIYGKSVIVNVADGWRANREIAGGGILLDQGIHMVDLIRLFAGEMEEVKSYISNSYWNLNVEDNAFALMKSESGVIVQFQSTATEWRHRFNLQINMGEGSLVLAGILSGSKSYGQETLTIYPKDLESGGNPRIEMINYLEDNSWRDEINEFTDHILKNESVKTGSSLDAYQTMKLVYQIYYADPVWREKFSVSNPDRK</sequence>
<name>V6HVY1_9LEPT</name>
<dbReference type="Pfam" id="PF22725">
    <property type="entry name" value="GFO_IDH_MocA_C3"/>
    <property type="match status" value="1"/>
</dbReference>
<dbReference type="InterPro" id="IPR055170">
    <property type="entry name" value="GFO_IDH_MocA-like_dom"/>
</dbReference>
<evidence type="ECO:0000313" key="4">
    <source>
        <dbReference type="Proteomes" id="UP000018747"/>
    </source>
</evidence>
<dbReference type="SUPFAM" id="SSF51735">
    <property type="entry name" value="NAD(P)-binding Rossmann-fold domains"/>
    <property type="match status" value="1"/>
</dbReference>
<gene>
    <name evidence="3" type="ORF">LEP1GSC062_1387</name>
</gene>
<dbReference type="PANTHER" id="PTHR43249">
    <property type="entry name" value="UDP-N-ACETYL-2-AMINO-2-DEOXY-D-GLUCURONATE OXIDASE"/>
    <property type="match status" value="1"/>
</dbReference>
<dbReference type="Gene3D" id="3.30.360.10">
    <property type="entry name" value="Dihydrodipicolinate Reductase, domain 2"/>
    <property type="match status" value="1"/>
</dbReference>